<reference evidence="1 2" key="1">
    <citation type="submission" date="2019-03" db="EMBL/GenBank/DDBJ databases">
        <title>Genomic Encyclopedia of Type Strains, Phase III (KMG-III): the genomes of soil and plant-associated and newly described type strains.</title>
        <authorList>
            <person name="Whitman W."/>
        </authorList>
    </citation>
    <scope>NUCLEOTIDE SEQUENCE [LARGE SCALE GENOMIC DNA]</scope>
    <source>
        <strain evidence="1 2">CECT 8283</strain>
    </source>
</reference>
<evidence type="ECO:0000313" key="1">
    <source>
        <dbReference type="EMBL" id="TDQ25458.1"/>
    </source>
</evidence>
<dbReference type="OrthoDB" id="10476at104267"/>
<name>A0A4R6TFP9_9FLAO</name>
<dbReference type="Proteomes" id="UP000295390">
    <property type="component" value="Unassembled WGS sequence"/>
</dbReference>
<accession>A0A4R6TFP9</accession>
<keyword evidence="2" id="KW-1185">Reference proteome</keyword>
<dbReference type="AlphaFoldDB" id="A0A4R6TFP9"/>
<organism evidence="1 2">
    <name type="scientific">Tenacibaculum caenipelagi</name>
    <dbReference type="NCBI Taxonomy" id="1325435"/>
    <lineage>
        <taxon>Bacteria</taxon>
        <taxon>Pseudomonadati</taxon>
        <taxon>Bacteroidota</taxon>
        <taxon>Flavobacteriia</taxon>
        <taxon>Flavobacteriales</taxon>
        <taxon>Flavobacteriaceae</taxon>
        <taxon>Tenacibaculum</taxon>
    </lineage>
</organism>
<gene>
    <name evidence="1" type="ORF">DFQ07_1880</name>
</gene>
<dbReference type="EMBL" id="SNYH01000004">
    <property type="protein sequence ID" value="TDQ25458.1"/>
    <property type="molecule type" value="Genomic_DNA"/>
</dbReference>
<sequence length="171" mass="19666">MEVIGIQASPKRIELVEFIHSLFPSKNLINWKGNFEKTYIFNGFENIENDNLNSDFSCFALQIEPNESEFPTKITLLRTDEKNSEERELFLALKLSEKFNCRTIINGPEKLADHPYLSLIIENGKIFKADDSRTIWGDGNGTEVKIIKEIKIERPDFDSNGELKKPITNNV</sequence>
<comment type="caution">
    <text evidence="1">The sequence shown here is derived from an EMBL/GenBank/DDBJ whole genome shotgun (WGS) entry which is preliminary data.</text>
</comment>
<evidence type="ECO:0000313" key="2">
    <source>
        <dbReference type="Proteomes" id="UP000295390"/>
    </source>
</evidence>
<dbReference type="RefSeq" id="WP_133536062.1">
    <property type="nucleotide sequence ID" value="NZ_SNYH01000004.1"/>
</dbReference>
<protein>
    <submittedName>
        <fullName evidence="1">Uncharacterized protein</fullName>
    </submittedName>
</protein>
<proteinExistence type="predicted"/>